<sequence>MHTIDSCEYIWESGVGFAQSHPPNVQHDSNRTEILRLLLVCFSETMYLDQSQARTTTNRWISFFTGPDNRHVLPLFTSLLNIVCAYNPVSSSLPYNHLVFTDSREPLVEVALQKVCSQVNIPIDLTYAFVRRQLYRFECPVIALEEANKSGAPHFLLLRKW</sequence>
<accession>A0A3P7LMP6</accession>
<proteinExistence type="predicted"/>
<reference evidence="1 2" key="1">
    <citation type="submission" date="2018-11" db="EMBL/GenBank/DDBJ databases">
        <authorList>
            <consortium name="Pathogen Informatics"/>
        </authorList>
    </citation>
    <scope>NUCLEOTIDE SEQUENCE [LARGE SCALE GENOMIC DNA]</scope>
</reference>
<dbReference type="PANTHER" id="PTHR21575">
    <property type="entry name" value="PROTEIN HID1"/>
    <property type="match status" value="1"/>
</dbReference>
<dbReference type="Proteomes" id="UP000281553">
    <property type="component" value="Unassembled WGS sequence"/>
</dbReference>
<gene>
    <name evidence="1" type="ORF">DILT_LOCUS7029</name>
</gene>
<dbReference type="EMBL" id="UYRU01050935">
    <property type="protein sequence ID" value="VDN11198.1"/>
    <property type="molecule type" value="Genomic_DNA"/>
</dbReference>
<dbReference type="GO" id="GO:0005797">
    <property type="term" value="C:Golgi medial cisterna"/>
    <property type="evidence" value="ECO:0007669"/>
    <property type="project" value="TreeGrafter"/>
</dbReference>
<dbReference type="OrthoDB" id="432953at2759"/>
<dbReference type="PANTHER" id="PTHR21575:SF12">
    <property type="entry name" value="PROTEIN HID1"/>
    <property type="match status" value="1"/>
</dbReference>
<organism evidence="1 2">
    <name type="scientific">Dibothriocephalus latus</name>
    <name type="common">Fish tapeworm</name>
    <name type="synonym">Diphyllobothrium latum</name>
    <dbReference type="NCBI Taxonomy" id="60516"/>
    <lineage>
        <taxon>Eukaryota</taxon>
        <taxon>Metazoa</taxon>
        <taxon>Spiralia</taxon>
        <taxon>Lophotrochozoa</taxon>
        <taxon>Platyhelminthes</taxon>
        <taxon>Cestoda</taxon>
        <taxon>Eucestoda</taxon>
        <taxon>Diphyllobothriidea</taxon>
        <taxon>Diphyllobothriidae</taxon>
        <taxon>Dibothriocephalus</taxon>
    </lineage>
</organism>
<dbReference type="InterPro" id="IPR026705">
    <property type="entry name" value="Hid-1/Ecm30"/>
</dbReference>
<protein>
    <submittedName>
        <fullName evidence="1">Uncharacterized protein</fullName>
    </submittedName>
</protein>
<dbReference type="AlphaFoldDB" id="A0A3P7LMP6"/>
<dbReference type="GO" id="GO:0000138">
    <property type="term" value="C:Golgi trans cisterna"/>
    <property type="evidence" value="ECO:0007669"/>
    <property type="project" value="TreeGrafter"/>
</dbReference>
<dbReference type="Pfam" id="PF12722">
    <property type="entry name" value="Hid1"/>
    <property type="match status" value="1"/>
</dbReference>
<name>A0A3P7LMP6_DIBLA</name>
<dbReference type="GO" id="GO:0016020">
    <property type="term" value="C:membrane"/>
    <property type="evidence" value="ECO:0007669"/>
    <property type="project" value="TreeGrafter"/>
</dbReference>
<evidence type="ECO:0000313" key="2">
    <source>
        <dbReference type="Proteomes" id="UP000281553"/>
    </source>
</evidence>
<evidence type="ECO:0000313" key="1">
    <source>
        <dbReference type="EMBL" id="VDN11198.1"/>
    </source>
</evidence>
<keyword evidence="2" id="KW-1185">Reference proteome</keyword>